<protein>
    <submittedName>
        <fullName evidence="8">Prepilin-type N-terminal cleavage/methylation domain-containing protein</fullName>
    </submittedName>
</protein>
<organism evidence="8 9">
    <name type="scientific">Pseudomonas nicosulfuronedens</name>
    <dbReference type="NCBI Taxonomy" id="2571105"/>
    <lineage>
        <taxon>Bacteria</taxon>
        <taxon>Pseudomonadati</taxon>
        <taxon>Pseudomonadota</taxon>
        <taxon>Gammaproteobacteria</taxon>
        <taxon>Pseudomonadales</taxon>
        <taxon>Pseudomonadaceae</taxon>
        <taxon>Pseudomonas</taxon>
    </lineage>
</organism>
<evidence type="ECO:0000313" key="9">
    <source>
        <dbReference type="Proteomes" id="UP000306635"/>
    </source>
</evidence>
<dbReference type="GO" id="GO:0043107">
    <property type="term" value="P:type IV pilus-dependent motility"/>
    <property type="evidence" value="ECO:0007669"/>
    <property type="project" value="TreeGrafter"/>
</dbReference>
<proteinExistence type="inferred from homology"/>
<feature type="non-terminal residue" evidence="8">
    <location>
        <position position="53"/>
    </location>
</feature>
<keyword evidence="9" id="KW-1185">Reference proteome</keyword>
<dbReference type="AlphaFoldDB" id="A0A5R9QKR5"/>
<dbReference type="NCBIfam" id="TIGR02532">
    <property type="entry name" value="IV_pilin_GFxxxE"/>
    <property type="match status" value="1"/>
</dbReference>
<evidence type="ECO:0000256" key="5">
    <source>
        <dbReference type="ARBA" id="ARBA00022989"/>
    </source>
</evidence>
<dbReference type="InterPro" id="IPR045584">
    <property type="entry name" value="Pilin-like"/>
</dbReference>
<dbReference type="PROSITE" id="PS00409">
    <property type="entry name" value="PROKAR_NTER_METHYL"/>
    <property type="match status" value="1"/>
</dbReference>
<evidence type="ECO:0000256" key="2">
    <source>
        <dbReference type="ARBA" id="ARBA00005233"/>
    </source>
</evidence>
<dbReference type="Proteomes" id="UP000306635">
    <property type="component" value="Unassembled WGS sequence"/>
</dbReference>
<comment type="subcellular location">
    <subcellularLocation>
        <location evidence="1">Membrane</location>
        <topology evidence="1">Single-pass membrane protein</topology>
    </subcellularLocation>
</comment>
<dbReference type="InterPro" id="IPR002416">
    <property type="entry name" value="T2SS_protein-GspH"/>
</dbReference>
<name>A0A5R9QKR5_9PSED</name>
<sequence length="53" mass="5636">MKAQKGFTLIELMIVVAIIGILAAIALPAYQDYTKRSNLPGLRSGFVAGDAEV</sequence>
<evidence type="ECO:0000313" key="8">
    <source>
        <dbReference type="EMBL" id="TLX69962.1"/>
    </source>
</evidence>
<dbReference type="SUPFAM" id="SSF54523">
    <property type="entry name" value="Pili subunits"/>
    <property type="match status" value="1"/>
</dbReference>
<dbReference type="Pfam" id="PF07963">
    <property type="entry name" value="N_methyl"/>
    <property type="match status" value="1"/>
</dbReference>
<evidence type="ECO:0000256" key="4">
    <source>
        <dbReference type="ARBA" id="ARBA00022692"/>
    </source>
</evidence>
<dbReference type="GO" id="GO:0044096">
    <property type="term" value="C:type IV pilus"/>
    <property type="evidence" value="ECO:0007669"/>
    <property type="project" value="TreeGrafter"/>
</dbReference>
<dbReference type="GO" id="GO:0016020">
    <property type="term" value="C:membrane"/>
    <property type="evidence" value="ECO:0007669"/>
    <property type="project" value="UniProtKB-SubCell"/>
</dbReference>
<comment type="similarity">
    <text evidence="2">Belongs to the N-Me-Phe pilin family.</text>
</comment>
<keyword evidence="3" id="KW-0488">Methylation</keyword>
<evidence type="ECO:0000256" key="6">
    <source>
        <dbReference type="ARBA" id="ARBA00023136"/>
    </source>
</evidence>
<dbReference type="EMBL" id="SWDV01000066">
    <property type="protein sequence ID" value="TLX69962.1"/>
    <property type="molecule type" value="Genomic_DNA"/>
</dbReference>
<evidence type="ECO:0000256" key="7">
    <source>
        <dbReference type="SAM" id="Phobius"/>
    </source>
</evidence>
<dbReference type="PANTHER" id="PTHR30093">
    <property type="entry name" value="GENERAL SECRETION PATHWAY PROTEIN G"/>
    <property type="match status" value="1"/>
</dbReference>
<evidence type="ECO:0000256" key="1">
    <source>
        <dbReference type="ARBA" id="ARBA00004167"/>
    </source>
</evidence>
<gene>
    <name evidence="8" type="ORF">FAS41_29535</name>
</gene>
<keyword evidence="4 7" id="KW-0812">Transmembrane</keyword>
<comment type="caution">
    <text evidence="8">The sequence shown here is derived from an EMBL/GenBank/DDBJ whole genome shotgun (WGS) entry which is preliminary data.</text>
</comment>
<dbReference type="Gene3D" id="3.30.700.10">
    <property type="entry name" value="Glycoprotein, Type 4 Pilin"/>
    <property type="match status" value="1"/>
</dbReference>
<evidence type="ECO:0000256" key="3">
    <source>
        <dbReference type="ARBA" id="ARBA00022481"/>
    </source>
</evidence>
<keyword evidence="6 7" id="KW-0472">Membrane</keyword>
<dbReference type="RefSeq" id="WP_138526820.1">
    <property type="nucleotide sequence ID" value="NZ_SWDV01000066.1"/>
</dbReference>
<reference evidence="8 9" key="1">
    <citation type="submission" date="2019-04" db="EMBL/GenBank/DDBJ databases">
        <authorList>
            <person name="Li M."/>
        </authorList>
    </citation>
    <scope>NUCLEOTIDE SEQUENCE [LARGE SCALE GENOMIC DNA]</scope>
    <source>
        <strain evidence="8 9">LAM1902</strain>
    </source>
</reference>
<feature type="transmembrane region" description="Helical" evidence="7">
    <location>
        <begin position="12"/>
        <end position="30"/>
    </location>
</feature>
<dbReference type="InterPro" id="IPR012902">
    <property type="entry name" value="N_methyl_site"/>
</dbReference>
<keyword evidence="5 7" id="KW-1133">Transmembrane helix</keyword>
<accession>A0A5R9QKR5</accession>
<dbReference type="PANTHER" id="PTHR30093:SF34">
    <property type="entry name" value="PREPILIN PEPTIDASE-DEPENDENT PROTEIN D"/>
    <property type="match status" value="1"/>
</dbReference>
<dbReference type="GO" id="GO:0015627">
    <property type="term" value="C:type II protein secretion system complex"/>
    <property type="evidence" value="ECO:0007669"/>
    <property type="project" value="InterPro"/>
</dbReference>
<dbReference type="GO" id="GO:0015628">
    <property type="term" value="P:protein secretion by the type II secretion system"/>
    <property type="evidence" value="ECO:0007669"/>
    <property type="project" value="InterPro"/>
</dbReference>
<dbReference type="PRINTS" id="PR00885">
    <property type="entry name" value="BCTERIALGSPH"/>
</dbReference>